<dbReference type="EMBL" id="LR828257">
    <property type="protein sequence ID" value="CAD0356704.1"/>
    <property type="molecule type" value="Genomic_DNA"/>
</dbReference>
<dbReference type="GeneID" id="55515414"/>
<dbReference type="EMBL" id="JAWMQI010000211">
    <property type="protein sequence ID" value="MDV7251375.1"/>
    <property type="molecule type" value="Genomic_DNA"/>
</dbReference>
<evidence type="ECO:0000256" key="1">
    <source>
        <dbReference type="SAM" id="MobiDB-lite"/>
    </source>
</evidence>
<name>A0A6V7EZP0_9XANT</name>
<proteinExistence type="predicted"/>
<feature type="region of interest" description="Disordered" evidence="1">
    <location>
        <begin position="104"/>
        <end position="138"/>
    </location>
</feature>
<sequence length="138" mass="15603">MAQVIDLTRVNVGKPQIQVAIRANFRIRYQQPDLPSNSPPRAFHPQEENLSPQSFFSGVSADWRRMGYQSAPDTPQYPPQSPASTFDGLSSMSHYGREFHLNTPQEIEQSWSPPRAFHPQEENLPPQSFFSGVDVPPP</sequence>
<dbReference type="AlphaFoldDB" id="A0A6V7EZP0"/>
<accession>A0A6V7EZP0</accession>
<evidence type="ECO:0000313" key="4">
    <source>
        <dbReference type="Proteomes" id="UP000515406"/>
    </source>
</evidence>
<dbReference type="EMBL" id="LR828257">
    <property type="protein sequence ID" value="CAD0356696.1"/>
    <property type="molecule type" value="Genomic_DNA"/>
</dbReference>
<protein>
    <submittedName>
        <fullName evidence="2">Uncharacterized protein</fullName>
    </submittedName>
</protein>
<evidence type="ECO:0000313" key="3">
    <source>
        <dbReference type="EMBL" id="MDV7251375.1"/>
    </source>
</evidence>
<dbReference type="Proteomes" id="UP000515406">
    <property type="component" value="Chromosome"/>
</dbReference>
<gene>
    <name evidence="2" type="ORF">CFBP498_41140</name>
    <name evidence="3" type="ORF">R4K57_24040</name>
</gene>
<keyword evidence="4" id="KW-1185">Reference proteome</keyword>
<feature type="region of interest" description="Disordered" evidence="1">
    <location>
        <begin position="67"/>
        <end position="91"/>
    </location>
</feature>
<evidence type="ECO:0000313" key="5">
    <source>
        <dbReference type="Proteomes" id="UP001187425"/>
    </source>
</evidence>
<dbReference type="RefSeq" id="WP_232095545.1">
    <property type="nucleotide sequence ID" value="NZ_JAJTZE010000127.1"/>
</dbReference>
<dbReference type="Proteomes" id="UP001187425">
    <property type="component" value="Unassembled WGS sequence"/>
</dbReference>
<reference evidence="3 5" key="2">
    <citation type="submission" date="2023-10" db="EMBL/GenBank/DDBJ databases">
        <title>A new tool for lettuce pathogen research.</title>
        <authorList>
            <person name="Horton K.N."/>
            <person name="Cseke L.J."/>
            <person name="Badiwe M."/>
            <person name="Tesfaye D."/>
            <person name="Klein A."/>
            <person name="Su J."/>
            <person name="Potnis N."/>
            <person name="Gassmann W."/>
        </authorList>
    </citation>
    <scope>NUCLEOTIDE SEQUENCE [LARGE SCALE GENOMIC DNA]</scope>
    <source>
        <strain evidence="3 5">JSKH1901</strain>
    </source>
</reference>
<evidence type="ECO:0000313" key="2">
    <source>
        <dbReference type="EMBL" id="CAD0356696.1"/>
    </source>
</evidence>
<organism evidence="2 4">
    <name type="scientific">Xanthomonas hortorum pv. vitians</name>
    <dbReference type="NCBI Taxonomy" id="83224"/>
    <lineage>
        <taxon>Bacteria</taxon>
        <taxon>Pseudomonadati</taxon>
        <taxon>Pseudomonadota</taxon>
        <taxon>Gammaproteobacteria</taxon>
        <taxon>Lysobacterales</taxon>
        <taxon>Lysobacteraceae</taxon>
        <taxon>Xanthomonas</taxon>
    </lineage>
</organism>
<reference evidence="2 4" key="1">
    <citation type="submission" date="2020-07" db="EMBL/GenBank/DDBJ databases">
        <authorList>
            <person name="Pothier F. J."/>
        </authorList>
    </citation>
    <scope>NUCLEOTIDE SEQUENCE [LARGE SCALE GENOMIC DNA]</scope>
    <source>
        <strain evidence="2 4">CFBP 498</strain>
    </source>
</reference>
<feature type="region of interest" description="Disordered" evidence="1">
    <location>
        <begin position="31"/>
        <end position="53"/>
    </location>
</feature>
<feature type="compositionally biased region" description="Polar residues" evidence="1">
    <location>
        <begin position="82"/>
        <end position="91"/>
    </location>
</feature>